<keyword evidence="5" id="KW-0411">Iron-sulfur</keyword>
<dbReference type="SFLD" id="SFLDS00029">
    <property type="entry name" value="Radical_SAM"/>
    <property type="match status" value="1"/>
</dbReference>
<dbReference type="PROSITE" id="PS51918">
    <property type="entry name" value="RADICAL_SAM"/>
    <property type="match status" value="1"/>
</dbReference>
<keyword evidence="3" id="KW-0479">Metal-binding</keyword>
<dbReference type="InterPro" id="IPR050377">
    <property type="entry name" value="Radical_SAM_PqqE_MftC-like"/>
</dbReference>
<dbReference type="Proteomes" id="UP000030652">
    <property type="component" value="Unassembled WGS sequence"/>
</dbReference>
<dbReference type="GO" id="GO:0003824">
    <property type="term" value="F:catalytic activity"/>
    <property type="evidence" value="ECO:0007669"/>
    <property type="project" value="InterPro"/>
</dbReference>
<dbReference type="InterPro" id="IPR013785">
    <property type="entry name" value="Aldolase_TIM"/>
</dbReference>
<gene>
    <name evidence="7" type="primary">moaA_2</name>
    <name evidence="7" type="ORF">SCABRO_02707</name>
</gene>
<dbReference type="InterPro" id="IPR006638">
    <property type="entry name" value="Elp3/MiaA/NifB-like_rSAM"/>
</dbReference>
<dbReference type="GO" id="GO:0046872">
    <property type="term" value="F:metal ion binding"/>
    <property type="evidence" value="ECO:0007669"/>
    <property type="project" value="UniProtKB-KW"/>
</dbReference>
<dbReference type="CDD" id="cd01335">
    <property type="entry name" value="Radical_SAM"/>
    <property type="match status" value="1"/>
</dbReference>
<dbReference type="EMBL" id="JRYO01000193">
    <property type="protein sequence ID" value="KHE91497.1"/>
    <property type="molecule type" value="Genomic_DNA"/>
</dbReference>
<comment type="cofactor">
    <cofactor evidence="1">
        <name>[4Fe-4S] cluster</name>
        <dbReference type="ChEBI" id="CHEBI:49883"/>
    </cofactor>
</comment>
<dbReference type="PANTHER" id="PTHR11228:SF7">
    <property type="entry name" value="PQQA PEPTIDE CYCLASE"/>
    <property type="match status" value="1"/>
</dbReference>
<evidence type="ECO:0000256" key="1">
    <source>
        <dbReference type="ARBA" id="ARBA00001966"/>
    </source>
</evidence>
<organism evidence="7 8">
    <name type="scientific">Candidatus Scalindua brodae</name>
    <dbReference type="NCBI Taxonomy" id="237368"/>
    <lineage>
        <taxon>Bacteria</taxon>
        <taxon>Pseudomonadati</taxon>
        <taxon>Planctomycetota</taxon>
        <taxon>Candidatus Brocadiia</taxon>
        <taxon>Candidatus Brocadiales</taxon>
        <taxon>Candidatus Scalinduaceae</taxon>
        <taxon>Candidatus Scalindua</taxon>
    </lineage>
</organism>
<dbReference type="GO" id="GO:0051536">
    <property type="term" value="F:iron-sulfur cluster binding"/>
    <property type="evidence" value="ECO:0007669"/>
    <property type="project" value="UniProtKB-KW"/>
</dbReference>
<comment type="caution">
    <text evidence="7">The sequence shown here is derived from an EMBL/GenBank/DDBJ whole genome shotgun (WGS) entry which is preliminary data.</text>
</comment>
<name>A0A0B0EED1_9BACT</name>
<sequence length="308" mass="35286">MLEYGKGFISLILKKRFVLNQPITLNVDTSNLCNLQCKMCYRNESYFKPFEKKYLLPETLEKIYTQIKPKILLLGGISGEPLTNPDIDKLVKIGSGNGSKTIMTSNGLLLNKDLSTKLLKAGIHLLKISMDAATPETYKIIRKSNFDALINKLQEFQNIRKKYGIKRNVLRMDFVIQKDNLDDVIPFLNLAKRLGVTVVNYVPVNYSQFTEETKDLFSKKHSVSKIIEVLSEGKKLAKQLGIKTTLGNLLKGIEKLGNPDNYIFKEGDCYFPWYKYTRSREIFCMNRGCSWAFITTVMSRYAAILFQI</sequence>
<dbReference type="SMART" id="SM00729">
    <property type="entry name" value="Elp3"/>
    <property type="match status" value="1"/>
</dbReference>
<reference evidence="7 8" key="1">
    <citation type="submission" date="2014-10" db="EMBL/GenBank/DDBJ databases">
        <title>Draft genome of anammox bacterium scalindua brodae, obtained using differential coverage binning of sequence data from two enrichment reactors.</title>
        <authorList>
            <person name="Speth D.R."/>
            <person name="Russ L."/>
            <person name="Kartal B."/>
            <person name="Op den Camp H.J."/>
            <person name="Dutilh B.E."/>
            <person name="Jetten M.S."/>
        </authorList>
    </citation>
    <scope>NUCLEOTIDE SEQUENCE [LARGE SCALE GENOMIC DNA]</scope>
    <source>
        <strain evidence="7">RU1</strain>
    </source>
</reference>
<dbReference type="AlphaFoldDB" id="A0A0B0EED1"/>
<dbReference type="eggNOG" id="COG0535">
    <property type="taxonomic scope" value="Bacteria"/>
</dbReference>
<evidence type="ECO:0000313" key="8">
    <source>
        <dbReference type="Proteomes" id="UP000030652"/>
    </source>
</evidence>
<dbReference type="InterPro" id="IPR007197">
    <property type="entry name" value="rSAM"/>
</dbReference>
<feature type="domain" description="Radical SAM core" evidence="6">
    <location>
        <begin position="19"/>
        <end position="243"/>
    </location>
</feature>
<evidence type="ECO:0000256" key="4">
    <source>
        <dbReference type="ARBA" id="ARBA00023004"/>
    </source>
</evidence>
<proteinExistence type="predicted"/>
<evidence type="ECO:0000259" key="6">
    <source>
        <dbReference type="PROSITE" id="PS51918"/>
    </source>
</evidence>
<protein>
    <submittedName>
        <fullName evidence="7">Molybdopterin cofactor synthesis protein MoaA</fullName>
    </submittedName>
</protein>
<evidence type="ECO:0000313" key="7">
    <source>
        <dbReference type="EMBL" id="KHE91497.1"/>
    </source>
</evidence>
<dbReference type="SFLD" id="SFLDG01067">
    <property type="entry name" value="SPASM/twitch_domain_containing"/>
    <property type="match status" value="1"/>
</dbReference>
<keyword evidence="4" id="KW-0408">Iron</keyword>
<keyword evidence="2" id="KW-0949">S-adenosyl-L-methionine</keyword>
<dbReference type="PANTHER" id="PTHR11228">
    <property type="entry name" value="RADICAL SAM DOMAIN PROTEIN"/>
    <property type="match status" value="1"/>
</dbReference>
<dbReference type="Gene3D" id="3.20.20.70">
    <property type="entry name" value="Aldolase class I"/>
    <property type="match status" value="1"/>
</dbReference>
<evidence type="ECO:0000256" key="3">
    <source>
        <dbReference type="ARBA" id="ARBA00022723"/>
    </source>
</evidence>
<accession>A0A0B0EED1</accession>
<dbReference type="InterPro" id="IPR058240">
    <property type="entry name" value="rSAM_sf"/>
</dbReference>
<evidence type="ECO:0000256" key="2">
    <source>
        <dbReference type="ARBA" id="ARBA00022691"/>
    </source>
</evidence>
<dbReference type="SUPFAM" id="SSF102114">
    <property type="entry name" value="Radical SAM enzymes"/>
    <property type="match status" value="1"/>
</dbReference>
<evidence type="ECO:0000256" key="5">
    <source>
        <dbReference type="ARBA" id="ARBA00023014"/>
    </source>
</evidence>
<dbReference type="Pfam" id="PF04055">
    <property type="entry name" value="Radical_SAM"/>
    <property type="match status" value="1"/>
</dbReference>